<keyword evidence="8 10" id="KW-0472">Membrane</keyword>
<dbReference type="PANTHER" id="PTHR15959">
    <property type="entry name" value="SYNTAXIN-18"/>
    <property type="match status" value="1"/>
</dbReference>
<dbReference type="GO" id="GO:0015031">
    <property type="term" value="P:protein transport"/>
    <property type="evidence" value="ECO:0007669"/>
    <property type="project" value="UniProtKB-KW"/>
</dbReference>
<evidence type="ECO:0000256" key="3">
    <source>
        <dbReference type="ARBA" id="ARBA00022448"/>
    </source>
</evidence>
<keyword evidence="7" id="KW-0175">Coiled coil</keyword>
<comment type="caution">
    <text evidence="12">The sequence shown here is derived from an EMBL/GenBank/DDBJ whole genome shotgun (WGS) entry which is preliminary data.</text>
</comment>
<comment type="subcellular location">
    <subcellularLocation>
        <location evidence="1">Membrane</location>
        <topology evidence="1">Single-pass type IV membrane protein</topology>
    </subcellularLocation>
</comment>
<evidence type="ECO:0000313" key="12">
    <source>
        <dbReference type="EMBL" id="KAJ7368202.1"/>
    </source>
</evidence>
<dbReference type="InterPro" id="IPR019529">
    <property type="entry name" value="Syntaxin-18_N"/>
</dbReference>
<dbReference type="PROSITE" id="PS50192">
    <property type="entry name" value="T_SNARE"/>
    <property type="match status" value="1"/>
</dbReference>
<dbReference type="EMBL" id="JARIHO010000001">
    <property type="protein sequence ID" value="KAJ7368202.1"/>
    <property type="molecule type" value="Genomic_DNA"/>
</dbReference>
<keyword evidence="13" id="KW-1185">Reference proteome</keyword>
<name>A0AAD7AUA6_9AGAR</name>
<dbReference type="PANTHER" id="PTHR15959:SF0">
    <property type="entry name" value="SYNTAXIN-18"/>
    <property type="match status" value="1"/>
</dbReference>
<comment type="similarity">
    <text evidence="2">Belongs to the syntaxin family.</text>
</comment>
<evidence type="ECO:0000256" key="10">
    <source>
        <dbReference type="SAM" id="Phobius"/>
    </source>
</evidence>
<reference evidence="12" key="1">
    <citation type="submission" date="2023-03" db="EMBL/GenBank/DDBJ databases">
        <title>Massive genome expansion in bonnet fungi (Mycena s.s.) driven by repeated elements and novel gene families across ecological guilds.</title>
        <authorList>
            <consortium name="Lawrence Berkeley National Laboratory"/>
            <person name="Harder C.B."/>
            <person name="Miyauchi S."/>
            <person name="Viragh M."/>
            <person name="Kuo A."/>
            <person name="Thoen E."/>
            <person name="Andreopoulos B."/>
            <person name="Lu D."/>
            <person name="Skrede I."/>
            <person name="Drula E."/>
            <person name="Henrissat B."/>
            <person name="Morin E."/>
            <person name="Kohler A."/>
            <person name="Barry K."/>
            <person name="LaButti K."/>
            <person name="Morin E."/>
            <person name="Salamov A."/>
            <person name="Lipzen A."/>
            <person name="Mereny Z."/>
            <person name="Hegedus B."/>
            <person name="Baldrian P."/>
            <person name="Stursova M."/>
            <person name="Weitz H."/>
            <person name="Taylor A."/>
            <person name="Grigoriev I.V."/>
            <person name="Nagy L.G."/>
            <person name="Martin F."/>
            <person name="Kauserud H."/>
        </authorList>
    </citation>
    <scope>NUCLEOTIDE SEQUENCE</scope>
    <source>
        <strain evidence="12">CBHHK002</strain>
    </source>
</reference>
<evidence type="ECO:0000256" key="6">
    <source>
        <dbReference type="ARBA" id="ARBA00022989"/>
    </source>
</evidence>
<feature type="transmembrane region" description="Helical" evidence="10">
    <location>
        <begin position="420"/>
        <end position="438"/>
    </location>
</feature>
<dbReference type="Pfam" id="PF10496">
    <property type="entry name" value="Syntaxin-18_N"/>
    <property type="match status" value="1"/>
</dbReference>
<keyword evidence="3" id="KW-0813">Transport</keyword>
<evidence type="ECO:0000256" key="2">
    <source>
        <dbReference type="ARBA" id="ARBA00009063"/>
    </source>
</evidence>
<evidence type="ECO:0000256" key="9">
    <source>
        <dbReference type="SAM" id="MobiDB-lite"/>
    </source>
</evidence>
<evidence type="ECO:0000259" key="11">
    <source>
        <dbReference type="PROSITE" id="PS50192"/>
    </source>
</evidence>
<dbReference type="GO" id="GO:0005783">
    <property type="term" value="C:endoplasmic reticulum"/>
    <property type="evidence" value="ECO:0007669"/>
    <property type="project" value="TreeGrafter"/>
</dbReference>
<dbReference type="FunFam" id="1.20.5.110:FF:000069">
    <property type="entry name" value="Related to syntaxin 18"/>
    <property type="match status" value="1"/>
</dbReference>
<feature type="compositionally biased region" description="Basic and acidic residues" evidence="9">
    <location>
        <begin position="53"/>
        <end position="68"/>
    </location>
</feature>
<dbReference type="InterPro" id="IPR000727">
    <property type="entry name" value="T_SNARE_dom"/>
</dbReference>
<proteinExistence type="inferred from homology"/>
<dbReference type="Gene3D" id="1.20.5.110">
    <property type="match status" value="1"/>
</dbReference>
<evidence type="ECO:0000256" key="8">
    <source>
        <dbReference type="ARBA" id="ARBA00023136"/>
    </source>
</evidence>
<evidence type="ECO:0000313" key="13">
    <source>
        <dbReference type="Proteomes" id="UP001218218"/>
    </source>
</evidence>
<evidence type="ECO:0000256" key="5">
    <source>
        <dbReference type="ARBA" id="ARBA00022927"/>
    </source>
</evidence>
<gene>
    <name evidence="12" type="ORF">DFH08DRAFT_981751</name>
</gene>
<feature type="region of interest" description="Disordered" evidence="9">
    <location>
        <begin position="42"/>
        <end position="81"/>
    </location>
</feature>
<feature type="compositionally biased region" description="Polar residues" evidence="9">
    <location>
        <begin position="42"/>
        <end position="52"/>
    </location>
</feature>
<protein>
    <submittedName>
        <fullName evidence="12">Snare protein syntaxin 18/UFE1</fullName>
    </submittedName>
</protein>
<keyword evidence="4 10" id="KW-0812">Transmembrane</keyword>
<evidence type="ECO:0000256" key="7">
    <source>
        <dbReference type="ARBA" id="ARBA00023054"/>
    </source>
</evidence>
<keyword evidence="6 10" id="KW-1133">Transmembrane helix</keyword>
<dbReference type="Proteomes" id="UP001218218">
    <property type="component" value="Unassembled WGS sequence"/>
</dbReference>
<organism evidence="12 13">
    <name type="scientific">Mycena albidolilacea</name>
    <dbReference type="NCBI Taxonomy" id="1033008"/>
    <lineage>
        <taxon>Eukaryota</taxon>
        <taxon>Fungi</taxon>
        <taxon>Dikarya</taxon>
        <taxon>Basidiomycota</taxon>
        <taxon>Agaricomycotina</taxon>
        <taxon>Agaricomycetes</taxon>
        <taxon>Agaricomycetidae</taxon>
        <taxon>Agaricales</taxon>
        <taxon>Marasmiineae</taxon>
        <taxon>Mycenaceae</taxon>
        <taxon>Mycena</taxon>
    </lineage>
</organism>
<sequence length="439" mass="49546">MDGGSRLKKPGHRLAVYIHHGTFRRPNADKDWSPQRAPRLLTTVTSQSMPSSDRTHDFRQVMREKENELPAAKRRKTNEAERDPQIIPGKEYVAEAYVILNHINTLTRMLANIRRPYLNVDSRAVPTYRQPARNLDLDASDQSWNAIRHLSNQERDQIDLQARVILTRCADRVKEMEGIEKRRIELVASKANPLTRFLPARLRQEDAATLSSDVVAAHHSSITWYLSRRLTEASQSQKEMQEERVKRQLERSKTLGSGAAREALNMGADPLFNAEEPERTGGSSWLGGASSSLIAATIGAPSPSEAHRSTPPTVKFSDIPPLSDDDDDDDIELSASQILQFETENANILRNVQDTLESVQQAESRLMDISALQMELVQHLTRQTELTDQLYEDAIATTSTVEKGNVQLKEAKRRGNDGRLFILVFLIGASFSLLFLHYY</sequence>
<accession>A0AAD7AUA6</accession>
<dbReference type="AlphaFoldDB" id="A0AAD7AUA6"/>
<evidence type="ECO:0000256" key="1">
    <source>
        <dbReference type="ARBA" id="ARBA00004211"/>
    </source>
</evidence>
<feature type="region of interest" description="Disordered" evidence="9">
    <location>
        <begin position="299"/>
        <end position="330"/>
    </location>
</feature>
<keyword evidence="5" id="KW-0653">Protein transport</keyword>
<dbReference type="GO" id="GO:0031201">
    <property type="term" value="C:SNARE complex"/>
    <property type="evidence" value="ECO:0007669"/>
    <property type="project" value="TreeGrafter"/>
</dbReference>
<evidence type="ECO:0000256" key="4">
    <source>
        <dbReference type="ARBA" id="ARBA00022692"/>
    </source>
</evidence>
<feature type="domain" description="T-SNARE coiled-coil homology" evidence="11">
    <location>
        <begin position="349"/>
        <end position="411"/>
    </location>
</feature>
<dbReference type="GO" id="GO:0006890">
    <property type="term" value="P:retrograde vesicle-mediated transport, Golgi to endoplasmic reticulum"/>
    <property type="evidence" value="ECO:0007669"/>
    <property type="project" value="TreeGrafter"/>
</dbReference>